<dbReference type="STRING" id="48467.SAMN02745166_00126"/>
<sequence length="118" mass="13089">MSQPKITAYLKTYCGWSEGVRAIFRKYNLDYEEKDIIKNPAFRWEMEQKSGQPLSPCVEVNGTMLADISGEEVERWMLDNGLLVANDTAPDAPINSSCTDAQHAAMAAGQVGKISFIN</sequence>
<dbReference type="Pfam" id="PF00462">
    <property type="entry name" value="Glutaredoxin"/>
    <property type="match status" value="1"/>
</dbReference>
<reference evidence="3" key="1">
    <citation type="submission" date="2017-02" db="EMBL/GenBank/DDBJ databases">
        <authorList>
            <person name="Varghese N."/>
            <person name="Submissions S."/>
        </authorList>
    </citation>
    <scope>NUCLEOTIDE SEQUENCE [LARGE SCALE GENOMIC DNA]</scope>
    <source>
        <strain evidence="3">ATCC 700200</strain>
    </source>
</reference>
<gene>
    <name evidence="2" type="ORF">SAMN02745166_00126</name>
</gene>
<dbReference type="AlphaFoldDB" id="A0A1T4WGS8"/>
<dbReference type="OrthoDB" id="9809389at2"/>
<keyword evidence="3" id="KW-1185">Reference proteome</keyword>
<dbReference type="Gene3D" id="3.40.30.10">
    <property type="entry name" value="Glutaredoxin"/>
    <property type="match status" value="1"/>
</dbReference>
<evidence type="ECO:0000313" key="2">
    <source>
        <dbReference type="EMBL" id="SKA76115.1"/>
    </source>
</evidence>
<proteinExistence type="predicted"/>
<dbReference type="InterPro" id="IPR002109">
    <property type="entry name" value="Glutaredoxin"/>
</dbReference>
<feature type="domain" description="Glutaredoxin" evidence="1">
    <location>
        <begin position="6"/>
        <end position="63"/>
    </location>
</feature>
<dbReference type="CDD" id="cd02066">
    <property type="entry name" value="GRX_family"/>
    <property type="match status" value="1"/>
</dbReference>
<dbReference type="InterPro" id="IPR036249">
    <property type="entry name" value="Thioredoxin-like_sf"/>
</dbReference>
<dbReference type="RefSeq" id="WP_078811369.1">
    <property type="nucleotide sequence ID" value="NZ_FUYE01000001.1"/>
</dbReference>
<evidence type="ECO:0000259" key="1">
    <source>
        <dbReference type="Pfam" id="PF00462"/>
    </source>
</evidence>
<dbReference type="EMBL" id="FUYE01000001">
    <property type="protein sequence ID" value="SKA76115.1"/>
    <property type="molecule type" value="Genomic_DNA"/>
</dbReference>
<accession>A0A1T4WGS8</accession>
<protein>
    <submittedName>
        <fullName evidence="2">Monothiol glutaredoxin</fullName>
    </submittedName>
</protein>
<dbReference type="PROSITE" id="PS51354">
    <property type="entry name" value="GLUTAREDOXIN_2"/>
    <property type="match status" value="1"/>
</dbReference>
<organism evidence="2 3">
    <name type="scientific">Prosthecobacter debontii</name>
    <dbReference type="NCBI Taxonomy" id="48467"/>
    <lineage>
        <taxon>Bacteria</taxon>
        <taxon>Pseudomonadati</taxon>
        <taxon>Verrucomicrobiota</taxon>
        <taxon>Verrucomicrobiia</taxon>
        <taxon>Verrucomicrobiales</taxon>
        <taxon>Verrucomicrobiaceae</taxon>
        <taxon>Prosthecobacter</taxon>
    </lineage>
</organism>
<dbReference type="Proteomes" id="UP000190774">
    <property type="component" value="Unassembled WGS sequence"/>
</dbReference>
<evidence type="ECO:0000313" key="3">
    <source>
        <dbReference type="Proteomes" id="UP000190774"/>
    </source>
</evidence>
<dbReference type="SUPFAM" id="SSF52833">
    <property type="entry name" value="Thioredoxin-like"/>
    <property type="match status" value="1"/>
</dbReference>
<name>A0A1T4WGS8_9BACT</name>